<comment type="caution">
    <text evidence="1">The sequence shown here is derived from an EMBL/GenBank/DDBJ whole genome shotgun (WGS) entry which is preliminary data.</text>
</comment>
<dbReference type="EMBL" id="LAZR01001304">
    <property type="protein sequence ID" value="KKN46933.1"/>
    <property type="molecule type" value="Genomic_DNA"/>
</dbReference>
<dbReference type="AlphaFoldDB" id="A0A0F9TZX8"/>
<name>A0A0F9TZX8_9ZZZZ</name>
<evidence type="ECO:0000313" key="1">
    <source>
        <dbReference type="EMBL" id="KKN46933.1"/>
    </source>
</evidence>
<proteinExistence type="predicted"/>
<gene>
    <name evidence="1" type="ORF">LCGC14_0667990</name>
</gene>
<protein>
    <submittedName>
        <fullName evidence="1">Uncharacterized protein</fullName>
    </submittedName>
</protein>
<organism evidence="1">
    <name type="scientific">marine sediment metagenome</name>
    <dbReference type="NCBI Taxonomy" id="412755"/>
    <lineage>
        <taxon>unclassified sequences</taxon>
        <taxon>metagenomes</taxon>
        <taxon>ecological metagenomes</taxon>
    </lineage>
</organism>
<sequence>MIIQKFEKKIKIHRELLNPLRSSGIIEWSEEEIRQQEKDLYDHNGLEKKKERKENITNLFCTHRETREQNGFLICIRCNGKWRIKTNG</sequence>
<reference evidence="1" key="1">
    <citation type="journal article" date="2015" name="Nature">
        <title>Complex archaea that bridge the gap between prokaryotes and eukaryotes.</title>
        <authorList>
            <person name="Spang A."/>
            <person name="Saw J.H."/>
            <person name="Jorgensen S.L."/>
            <person name="Zaremba-Niedzwiedzka K."/>
            <person name="Martijn J."/>
            <person name="Lind A.E."/>
            <person name="van Eijk R."/>
            <person name="Schleper C."/>
            <person name="Guy L."/>
            <person name="Ettema T.J."/>
        </authorList>
    </citation>
    <scope>NUCLEOTIDE SEQUENCE</scope>
</reference>
<accession>A0A0F9TZX8</accession>